<protein>
    <submittedName>
        <fullName evidence="1">Pyridoxamine 5'-phosphate oxidase family protein</fullName>
    </submittedName>
</protein>
<name>A0A9D9NCU2_9SPIO</name>
<dbReference type="PANTHER" id="PTHR34071:SF2">
    <property type="entry name" value="FLAVIN-NUCLEOTIDE-BINDING PROTEIN"/>
    <property type="match status" value="1"/>
</dbReference>
<organism evidence="1 2">
    <name type="scientific">Candidatus Ornithospirochaeta stercoravium</name>
    <dbReference type="NCBI Taxonomy" id="2840897"/>
    <lineage>
        <taxon>Bacteria</taxon>
        <taxon>Pseudomonadati</taxon>
        <taxon>Spirochaetota</taxon>
        <taxon>Spirochaetia</taxon>
        <taxon>Spirochaetales</taxon>
        <taxon>Spirochaetaceae</taxon>
        <taxon>Spirochaetaceae incertae sedis</taxon>
        <taxon>Candidatus Ornithospirochaeta</taxon>
    </lineage>
</organism>
<dbReference type="EMBL" id="JADIMF010000074">
    <property type="protein sequence ID" value="MBO8469082.1"/>
    <property type="molecule type" value="Genomic_DNA"/>
</dbReference>
<evidence type="ECO:0000313" key="2">
    <source>
        <dbReference type="Proteomes" id="UP000810292"/>
    </source>
</evidence>
<reference evidence="1" key="1">
    <citation type="submission" date="2020-10" db="EMBL/GenBank/DDBJ databases">
        <authorList>
            <person name="Gilroy R."/>
        </authorList>
    </citation>
    <scope>NUCLEOTIDE SEQUENCE</scope>
    <source>
        <strain evidence="1">14700</strain>
    </source>
</reference>
<sequence length="159" mass="17912">MRRKEREIKDTETIVSIIEHMRTIRVAIASDDAPYIVPLSFGFERNGDDFIFYLHSAKEGRKIELIGKNPAVGFEMDECLKLKGEEEACSWTAEYVSVIGTGELKLVENREEKKHGLEVLMKSMTGKSFDIPYSALDHVAVLRLVVRSISAKGNGFIGF</sequence>
<gene>
    <name evidence="1" type="ORF">IAA72_04795</name>
</gene>
<dbReference type="InterPro" id="IPR024747">
    <property type="entry name" value="Pyridox_Oxase-rel"/>
</dbReference>
<dbReference type="Gene3D" id="2.30.110.10">
    <property type="entry name" value="Electron Transport, Fmn-binding Protein, Chain A"/>
    <property type="match status" value="1"/>
</dbReference>
<comment type="caution">
    <text evidence="1">The sequence shown here is derived from an EMBL/GenBank/DDBJ whole genome shotgun (WGS) entry which is preliminary data.</text>
</comment>
<dbReference type="Pfam" id="PF12900">
    <property type="entry name" value="Pyridox_ox_2"/>
    <property type="match status" value="1"/>
</dbReference>
<dbReference type="Proteomes" id="UP000810292">
    <property type="component" value="Unassembled WGS sequence"/>
</dbReference>
<proteinExistence type="predicted"/>
<dbReference type="SUPFAM" id="SSF50475">
    <property type="entry name" value="FMN-binding split barrel"/>
    <property type="match status" value="1"/>
</dbReference>
<reference evidence="1" key="2">
    <citation type="journal article" date="2021" name="PeerJ">
        <title>Extensive microbial diversity within the chicken gut microbiome revealed by metagenomics and culture.</title>
        <authorList>
            <person name="Gilroy R."/>
            <person name="Ravi A."/>
            <person name="Getino M."/>
            <person name="Pursley I."/>
            <person name="Horton D.L."/>
            <person name="Alikhan N.F."/>
            <person name="Baker D."/>
            <person name="Gharbi K."/>
            <person name="Hall N."/>
            <person name="Watson M."/>
            <person name="Adriaenssens E.M."/>
            <person name="Foster-Nyarko E."/>
            <person name="Jarju S."/>
            <person name="Secka A."/>
            <person name="Antonio M."/>
            <person name="Oren A."/>
            <person name="Chaudhuri R.R."/>
            <person name="La Ragione R."/>
            <person name="Hildebrand F."/>
            <person name="Pallen M.J."/>
        </authorList>
    </citation>
    <scope>NUCLEOTIDE SEQUENCE</scope>
    <source>
        <strain evidence="1">14700</strain>
    </source>
</reference>
<dbReference type="PANTHER" id="PTHR34071">
    <property type="entry name" value="5-NITROIMIDAZOLE ANTIBIOTICS RESISTANCE PROTEIN, NIMA-FAMILY-RELATED PROTEIN-RELATED"/>
    <property type="match status" value="1"/>
</dbReference>
<dbReference type="AlphaFoldDB" id="A0A9D9NCU2"/>
<accession>A0A9D9NCU2</accession>
<evidence type="ECO:0000313" key="1">
    <source>
        <dbReference type="EMBL" id="MBO8469082.1"/>
    </source>
</evidence>
<dbReference type="InterPro" id="IPR012349">
    <property type="entry name" value="Split_barrel_FMN-bd"/>
</dbReference>